<reference evidence="1 2" key="1">
    <citation type="journal article" date="2010" name="PLoS ONE">
        <title>Genome erosion in a nitrogen-fixing vertically transmitted endosymbiotic multicellular cyanobacterium.</title>
        <authorList>
            <person name="Ran L."/>
            <person name="Larsson J."/>
            <person name="Vigil-Stenman T."/>
            <person name="Nylander J.A."/>
            <person name="Ininbergs K."/>
            <person name="Zheng W.W."/>
            <person name="Lapidus A."/>
            <person name="Lowry S."/>
            <person name="Haselkorn R."/>
            <person name="Bergman B."/>
        </authorList>
    </citation>
    <scope>NUCLEOTIDE SEQUENCE [LARGE SCALE GENOMIC DNA]</scope>
    <source>
        <strain evidence="1 2">0708</strain>
    </source>
</reference>
<accession>D7DWD8</accession>
<dbReference type="EMBL" id="CP002059">
    <property type="protein sequence ID" value="ADI64055.1"/>
    <property type="molecule type" value="Genomic_DNA"/>
</dbReference>
<keyword evidence="2" id="KW-1185">Reference proteome</keyword>
<proteinExistence type="predicted"/>
<dbReference type="HOGENOM" id="CLU_2650848_0_0_3"/>
<name>D7DWD8_NOSA0</name>
<sequence>MVGFPHLIVRLVPLVKNLSFPQLSSTIVKDLSNFTSKASFVDHDFLPEYGEATRSWRSPPLDYLRISVAVFPERIQ</sequence>
<evidence type="ECO:0000313" key="1">
    <source>
        <dbReference type="EMBL" id="ADI64055.1"/>
    </source>
</evidence>
<dbReference type="AlphaFoldDB" id="D7DWD8"/>
<dbReference type="Proteomes" id="UP000001511">
    <property type="component" value="Chromosome"/>
</dbReference>
<dbReference type="KEGG" id="naz:Aazo_1979"/>
<evidence type="ECO:0000313" key="2">
    <source>
        <dbReference type="Proteomes" id="UP000001511"/>
    </source>
</evidence>
<organism evidence="1 2">
    <name type="scientific">Nostoc azollae (strain 0708)</name>
    <name type="common">Anabaena azollae (strain 0708)</name>
    <dbReference type="NCBI Taxonomy" id="551115"/>
    <lineage>
        <taxon>Bacteria</taxon>
        <taxon>Bacillati</taxon>
        <taxon>Cyanobacteriota</taxon>
        <taxon>Cyanophyceae</taxon>
        <taxon>Nostocales</taxon>
        <taxon>Nostocaceae</taxon>
        <taxon>Trichormus</taxon>
    </lineage>
</organism>
<gene>
    <name evidence="1" type="ordered locus">Aazo_1979</name>
</gene>
<dbReference type="STRING" id="551115.Aazo_1979"/>
<protein>
    <submittedName>
        <fullName evidence="1">Uncharacterized protein</fullName>
    </submittedName>
</protein>